<gene>
    <name evidence="1" type="ORF">DPMN_000448</name>
</gene>
<reference evidence="1" key="2">
    <citation type="submission" date="2020-11" db="EMBL/GenBank/DDBJ databases">
        <authorList>
            <person name="McCartney M.A."/>
            <person name="Auch B."/>
            <person name="Kono T."/>
            <person name="Mallez S."/>
            <person name="Becker A."/>
            <person name="Gohl D.M."/>
            <person name="Silverstein K.A.T."/>
            <person name="Koren S."/>
            <person name="Bechman K.B."/>
            <person name="Herman A."/>
            <person name="Abrahante J.E."/>
            <person name="Garbe J."/>
        </authorList>
    </citation>
    <scope>NUCLEOTIDE SEQUENCE</scope>
    <source>
        <strain evidence="1">Duluth1</strain>
        <tissue evidence="1">Whole animal</tissue>
    </source>
</reference>
<reference evidence="1" key="1">
    <citation type="journal article" date="2019" name="bioRxiv">
        <title>The Genome of the Zebra Mussel, Dreissena polymorpha: A Resource for Invasive Species Research.</title>
        <authorList>
            <person name="McCartney M.A."/>
            <person name="Auch B."/>
            <person name="Kono T."/>
            <person name="Mallez S."/>
            <person name="Zhang Y."/>
            <person name="Obille A."/>
            <person name="Becker A."/>
            <person name="Abrahante J.E."/>
            <person name="Garbe J."/>
            <person name="Badalamenti J.P."/>
            <person name="Herman A."/>
            <person name="Mangelson H."/>
            <person name="Liachko I."/>
            <person name="Sullivan S."/>
            <person name="Sone E.D."/>
            <person name="Koren S."/>
            <person name="Silverstein K.A.T."/>
            <person name="Beckman K.B."/>
            <person name="Gohl D.M."/>
        </authorList>
    </citation>
    <scope>NUCLEOTIDE SEQUENCE</scope>
    <source>
        <strain evidence="1">Duluth1</strain>
        <tissue evidence="1">Whole animal</tissue>
    </source>
</reference>
<dbReference type="EMBL" id="JAIWYP010000001">
    <property type="protein sequence ID" value="KAH3876601.1"/>
    <property type="molecule type" value="Genomic_DNA"/>
</dbReference>
<keyword evidence="2" id="KW-1185">Reference proteome</keyword>
<name>A0A9D4RPI0_DREPO</name>
<proteinExistence type="predicted"/>
<protein>
    <submittedName>
        <fullName evidence="1">Uncharacterized protein</fullName>
    </submittedName>
</protein>
<evidence type="ECO:0000313" key="2">
    <source>
        <dbReference type="Proteomes" id="UP000828390"/>
    </source>
</evidence>
<organism evidence="1 2">
    <name type="scientific">Dreissena polymorpha</name>
    <name type="common">Zebra mussel</name>
    <name type="synonym">Mytilus polymorpha</name>
    <dbReference type="NCBI Taxonomy" id="45954"/>
    <lineage>
        <taxon>Eukaryota</taxon>
        <taxon>Metazoa</taxon>
        <taxon>Spiralia</taxon>
        <taxon>Lophotrochozoa</taxon>
        <taxon>Mollusca</taxon>
        <taxon>Bivalvia</taxon>
        <taxon>Autobranchia</taxon>
        <taxon>Heteroconchia</taxon>
        <taxon>Euheterodonta</taxon>
        <taxon>Imparidentia</taxon>
        <taxon>Neoheterodontei</taxon>
        <taxon>Myida</taxon>
        <taxon>Dreissenoidea</taxon>
        <taxon>Dreissenidae</taxon>
        <taxon>Dreissena</taxon>
    </lineage>
</organism>
<sequence length="60" mass="6702">MEFLKHRKSLPNEKNPVEAESVVPDLGRHLTHIHQAQISQYAARMMHNEGLSGHSGSLDA</sequence>
<accession>A0A9D4RPI0</accession>
<evidence type="ECO:0000313" key="1">
    <source>
        <dbReference type="EMBL" id="KAH3876601.1"/>
    </source>
</evidence>
<dbReference type="Proteomes" id="UP000828390">
    <property type="component" value="Unassembled WGS sequence"/>
</dbReference>
<dbReference type="AlphaFoldDB" id="A0A9D4RPI0"/>
<comment type="caution">
    <text evidence="1">The sequence shown here is derived from an EMBL/GenBank/DDBJ whole genome shotgun (WGS) entry which is preliminary data.</text>
</comment>